<sequence length="296" mass="29513">MIPVLLALGTAVGYGVANFLGPTLGRRMPLAAVLLGSQLAGLAVSTVLVLGSAIDMTVVGVAFALAAGVSNAAALAAFYRAGTTGDLSVVAPITATSAAVPVLLGLVTGDRPGVPQIVGIPVALIGIALAARPQRSSQSRPVPVPVGGAPPVDVPPARTAGSRGVGWAMLAALLFGVFLTTYAHAADDSPTGALFWSRVSLVTATAIGIVVLRAAVRVPGRDALLVLIPGLLLALGTYTFGEAARLGLLSVVSVIATLNPVITVLLAVVVLRERLARAQWIGTLTALAGVVLLAAG</sequence>
<organism evidence="4 5">
    <name type="scientific">Pseudonocardia bannensis</name>
    <dbReference type="NCBI Taxonomy" id="630973"/>
    <lineage>
        <taxon>Bacteria</taxon>
        <taxon>Bacillati</taxon>
        <taxon>Actinomycetota</taxon>
        <taxon>Actinomycetes</taxon>
        <taxon>Pseudonocardiales</taxon>
        <taxon>Pseudonocardiaceae</taxon>
        <taxon>Pseudonocardia</taxon>
    </lineage>
</organism>
<feature type="transmembrane region" description="Helical" evidence="2">
    <location>
        <begin position="27"/>
        <end position="51"/>
    </location>
</feature>
<dbReference type="SUPFAM" id="SSF103481">
    <property type="entry name" value="Multidrug resistance efflux transporter EmrE"/>
    <property type="match status" value="2"/>
</dbReference>
<keyword evidence="2" id="KW-0472">Membrane</keyword>
<evidence type="ECO:0000256" key="1">
    <source>
        <dbReference type="ARBA" id="ARBA00007362"/>
    </source>
</evidence>
<gene>
    <name evidence="4" type="ORF">HF519_01095</name>
</gene>
<dbReference type="Pfam" id="PF00892">
    <property type="entry name" value="EamA"/>
    <property type="match status" value="1"/>
</dbReference>
<evidence type="ECO:0000313" key="4">
    <source>
        <dbReference type="EMBL" id="NMH90213.1"/>
    </source>
</evidence>
<dbReference type="AlphaFoldDB" id="A0A848DAB2"/>
<dbReference type="PANTHER" id="PTHR22911">
    <property type="entry name" value="ACYL-MALONYL CONDENSING ENZYME-RELATED"/>
    <property type="match status" value="1"/>
</dbReference>
<dbReference type="EMBL" id="JAAXKZ010000002">
    <property type="protein sequence ID" value="NMH90213.1"/>
    <property type="molecule type" value="Genomic_DNA"/>
</dbReference>
<dbReference type="RefSeq" id="WP_169409703.1">
    <property type="nucleotide sequence ID" value="NZ_JAAXKZ010000002.1"/>
</dbReference>
<dbReference type="Gene3D" id="1.10.3730.20">
    <property type="match status" value="1"/>
</dbReference>
<accession>A0A848DAB2</accession>
<keyword evidence="5" id="KW-1185">Reference proteome</keyword>
<feature type="transmembrane region" description="Helical" evidence="2">
    <location>
        <begin position="58"/>
        <end position="79"/>
    </location>
</feature>
<reference evidence="4 5" key="1">
    <citation type="submission" date="2020-04" db="EMBL/GenBank/DDBJ databases">
        <authorList>
            <person name="Klaysubun C."/>
            <person name="Duangmal K."/>
            <person name="Lipun K."/>
        </authorList>
    </citation>
    <scope>NUCLEOTIDE SEQUENCE [LARGE SCALE GENOMIC DNA]</scope>
    <source>
        <strain evidence="4 5">DSM 45300</strain>
    </source>
</reference>
<dbReference type="InterPro" id="IPR037185">
    <property type="entry name" value="EmrE-like"/>
</dbReference>
<feature type="transmembrane region" description="Helical" evidence="2">
    <location>
        <begin position="195"/>
        <end position="216"/>
    </location>
</feature>
<name>A0A848DAB2_9PSEU</name>
<dbReference type="GO" id="GO:0016020">
    <property type="term" value="C:membrane"/>
    <property type="evidence" value="ECO:0007669"/>
    <property type="project" value="InterPro"/>
</dbReference>
<comment type="caution">
    <text evidence="4">The sequence shown here is derived from an EMBL/GenBank/DDBJ whole genome shotgun (WGS) entry which is preliminary data.</text>
</comment>
<comment type="similarity">
    <text evidence="1">Belongs to the EamA transporter family.</text>
</comment>
<evidence type="ECO:0000259" key="3">
    <source>
        <dbReference type="Pfam" id="PF00892"/>
    </source>
</evidence>
<dbReference type="Proteomes" id="UP000586918">
    <property type="component" value="Unassembled WGS sequence"/>
</dbReference>
<feature type="transmembrane region" description="Helical" evidence="2">
    <location>
        <begin position="165"/>
        <end position="183"/>
    </location>
</feature>
<keyword evidence="2" id="KW-1133">Transmembrane helix</keyword>
<feature type="transmembrane region" description="Helical" evidence="2">
    <location>
        <begin position="278"/>
        <end position="295"/>
    </location>
</feature>
<feature type="domain" description="EamA" evidence="3">
    <location>
        <begin position="163"/>
        <end position="293"/>
    </location>
</feature>
<feature type="transmembrane region" description="Helical" evidence="2">
    <location>
        <begin position="223"/>
        <end position="241"/>
    </location>
</feature>
<evidence type="ECO:0000313" key="5">
    <source>
        <dbReference type="Proteomes" id="UP000586918"/>
    </source>
</evidence>
<dbReference type="InterPro" id="IPR000620">
    <property type="entry name" value="EamA_dom"/>
</dbReference>
<feature type="transmembrane region" description="Helical" evidence="2">
    <location>
        <begin position="113"/>
        <end position="131"/>
    </location>
</feature>
<feature type="transmembrane region" description="Helical" evidence="2">
    <location>
        <begin position="247"/>
        <end position="271"/>
    </location>
</feature>
<protein>
    <submittedName>
        <fullName evidence="4">EamA family transporter</fullName>
    </submittedName>
</protein>
<proteinExistence type="inferred from homology"/>
<keyword evidence="2" id="KW-0812">Transmembrane</keyword>
<evidence type="ECO:0000256" key="2">
    <source>
        <dbReference type="SAM" id="Phobius"/>
    </source>
</evidence>